<evidence type="ECO:0000259" key="2">
    <source>
        <dbReference type="Pfam" id="PF01368"/>
    </source>
</evidence>
<dbReference type="VEuPathDB" id="FungiDB:MGL_3934"/>
<dbReference type="EMBL" id="AAYY01000016">
    <property type="protein sequence ID" value="EDP41726.1"/>
    <property type="molecule type" value="Genomic_DNA"/>
</dbReference>
<reference evidence="3 4" key="1">
    <citation type="journal article" date="2007" name="Proc. Natl. Acad. Sci. U.S.A.">
        <title>Dandruff-associated Malassezia genomes reveal convergent and divergent virulence traits shared with plant and human fungal pathogens.</title>
        <authorList>
            <person name="Xu J."/>
            <person name="Saunders C.W."/>
            <person name="Hu P."/>
            <person name="Grant R.A."/>
            <person name="Boekhout T."/>
            <person name="Kuramae E.E."/>
            <person name="Kronstad J.W."/>
            <person name="Deangelis Y.M."/>
            <person name="Reeder N.L."/>
            <person name="Johnstone K.R."/>
            <person name="Leland M."/>
            <person name="Fieno A.M."/>
            <person name="Begley W.M."/>
            <person name="Sun Y."/>
            <person name="Lacey M.P."/>
            <person name="Chaudhary T."/>
            <person name="Keough T."/>
            <person name="Chu L."/>
            <person name="Sears R."/>
            <person name="Yuan B."/>
            <person name="Dawson T.L.Jr."/>
        </authorList>
    </citation>
    <scope>NUCLEOTIDE SEQUENCE [LARGE SCALE GENOMIC DNA]</scope>
    <source>
        <strain evidence="4">ATCC MYA-4612 / CBS 7966</strain>
    </source>
</reference>
<dbReference type="SUPFAM" id="SSF64182">
    <property type="entry name" value="DHH phosphoesterases"/>
    <property type="match status" value="1"/>
</dbReference>
<dbReference type="Gene3D" id="3.90.1640.10">
    <property type="entry name" value="inorganic pyrophosphatase (n-terminal core)"/>
    <property type="match status" value="1"/>
</dbReference>
<dbReference type="KEGG" id="mgl:MGL_3934"/>
<evidence type="ECO:0000256" key="1">
    <source>
        <dbReference type="SAM" id="Phobius"/>
    </source>
</evidence>
<comment type="caution">
    <text evidence="3">The sequence shown here is derived from an EMBL/GenBank/DDBJ whole genome shotgun (WGS) entry which is preliminary data.</text>
</comment>
<dbReference type="PANTHER" id="PTHR12112">
    <property type="entry name" value="BNIP - RELATED"/>
    <property type="match status" value="1"/>
</dbReference>
<keyword evidence="1" id="KW-1133">Transmembrane helix</keyword>
<dbReference type="OrthoDB" id="374045at2759"/>
<dbReference type="Pfam" id="PF01368">
    <property type="entry name" value="DHH"/>
    <property type="match status" value="1"/>
</dbReference>
<organism evidence="3 4">
    <name type="scientific">Malassezia globosa (strain ATCC MYA-4612 / CBS 7966)</name>
    <name type="common">Dandruff-associated fungus</name>
    <dbReference type="NCBI Taxonomy" id="425265"/>
    <lineage>
        <taxon>Eukaryota</taxon>
        <taxon>Fungi</taxon>
        <taxon>Dikarya</taxon>
        <taxon>Basidiomycota</taxon>
        <taxon>Ustilaginomycotina</taxon>
        <taxon>Malasseziomycetes</taxon>
        <taxon>Malasseziales</taxon>
        <taxon>Malasseziaceae</taxon>
        <taxon>Malassezia</taxon>
    </lineage>
</organism>
<keyword evidence="1" id="KW-0472">Membrane</keyword>
<dbReference type="RefSeq" id="XP_001728940.1">
    <property type="nucleotide sequence ID" value="XM_001728888.1"/>
</dbReference>
<dbReference type="InterPro" id="IPR001667">
    <property type="entry name" value="DDH_dom"/>
</dbReference>
<protein>
    <recommendedName>
        <fullName evidence="2">DDH domain-containing protein</fullName>
    </recommendedName>
</protein>
<dbReference type="Proteomes" id="UP000008837">
    <property type="component" value="Unassembled WGS sequence"/>
</dbReference>
<keyword evidence="4" id="KW-1185">Reference proteome</keyword>
<dbReference type="STRING" id="425265.A8QBR3"/>
<gene>
    <name evidence="3" type="ORF">MGL_3934</name>
</gene>
<dbReference type="GeneID" id="5853246"/>
<name>A8QBR3_MALGO</name>
<proteinExistence type="predicted"/>
<evidence type="ECO:0000313" key="3">
    <source>
        <dbReference type="EMBL" id="EDP41726.1"/>
    </source>
</evidence>
<feature type="domain" description="DDH" evidence="2">
    <location>
        <begin position="73"/>
        <end position="249"/>
    </location>
</feature>
<dbReference type="InterPro" id="IPR038763">
    <property type="entry name" value="DHH_sf"/>
</dbReference>
<accession>A8QBR3</accession>
<sequence length="265" mass="29461">MLRQHKLVQLVCCVLGLLAWPLFVLYRRPTFVYPHILNMTSEDYIPSELNEYLSWTKAYAFTHVNHKEQHMTILMGNEAGDLDSAASAIALSYVMNHRQSYFTTKYSLPPSVYVPLIQTPRSQLRYRQENLLVYRSVGISVDSLLCVDDLGDLTSTAFSAASNVSLGLVDHPSLRPAWKGSGIGNARHVEVIVDHHEDDGAHEDAKLRFISSPSREPVGSASSLVAKLAMESRPNGIIPSKLADLLLSAVILDTRNVRGSPYARE</sequence>
<dbReference type="InParanoid" id="A8QBR3"/>
<dbReference type="PANTHER" id="PTHR12112:SF39">
    <property type="entry name" value="EG:152A3.5 PROTEIN (FBGN0003116_PN PROTEIN)"/>
    <property type="match status" value="1"/>
</dbReference>
<dbReference type="AlphaFoldDB" id="A8QBR3"/>
<feature type="transmembrane region" description="Helical" evidence="1">
    <location>
        <begin position="7"/>
        <end position="26"/>
    </location>
</feature>
<evidence type="ECO:0000313" key="4">
    <source>
        <dbReference type="Proteomes" id="UP000008837"/>
    </source>
</evidence>
<dbReference type="GO" id="GO:0005737">
    <property type="term" value="C:cytoplasm"/>
    <property type="evidence" value="ECO:0007669"/>
    <property type="project" value="TreeGrafter"/>
</dbReference>
<dbReference type="GO" id="GO:0004309">
    <property type="term" value="F:exopolyphosphatase activity"/>
    <property type="evidence" value="ECO:0007669"/>
    <property type="project" value="TreeGrafter"/>
</dbReference>
<keyword evidence="1" id="KW-0812">Transmembrane</keyword>